<gene>
    <name evidence="3" type="ORF">ACFQ4H_08370</name>
</gene>
<dbReference type="Proteomes" id="UP001597260">
    <property type="component" value="Unassembled WGS sequence"/>
</dbReference>
<dbReference type="NCBIfam" id="TIGR03891">
    <property type="entry name" value="thiopep_ocin"/>
    <property type="match status" value="1"/>
</dbReference>
<evidence type="ECO:0000313" key="4">
    <source>
        <dbReference type="Proteomes" id="UP001597260"/>
    </source>
</evidence>
<keyword evidence="4" id="KW-1185">Reference proteome</keyword>
<dbReference type="Pfam" id="PF04738">
    <property type="entry name" value="Lant_dehydr_N"/>
    <property type="match status" value="1"/>
</dbReference>
<dbReference type="RefSeq" id="WP_377568910.1">
    <property type="nucleotide sequence ID" value="NZ_JBHTMP010000009.1"/>
</dbReference>
<feature type="domain" description="Thiopeptide-type bacteriocin biosynthesis" evidence="2">
    <location>
        <begin position="745"/>
        <end position="987"/>
    </location>
</feature>
<protein>
    <submittedName>
        <fullName evidence="3">Lantibiotic dehydratase</fullName>
    </submittedName>
</protein>
<dbReference type="EMBL" id="JBHTMP010000009">
    <property type="protein sequence ID" value="MFD1321100.1"/>
    <property type="molecule type" value="Genomic_DNA"/>
</dbReference>
<reference evidence="4" key="1">
    <citation type="journal article" date="2019" name="Int. J. Syst. Evol. Microbiol.">
        <title>The Global Catalogue of Microorganisms (GCM) 10K type strain sequencing project: providing services to taxonomists for standard genome sequencing and annotation.</title>
        <authorList>
            <consortium name="The Broad Institute Genomics Platform"/>
            <consortium name="The Broad Institute Genome Sequencing Center for Infectious Disease"/>
            <person name="Wu L."/>
            <person name="Ma J."/>
        </authorList>
    </citation>
    <scope>NUCLEOTIDE SEQUENCE [LARGE SCALE GENOMIC DNA]</scope>
    <source>
        <strain evidence="4">JCM 31037</strain>
    </source>
</reference>
<name>A0ABW3YAM0_9ACTN</name>
<accession>A0ABW3YAM0</accession>
<feature type="domain" description="Lantibiotic dehydratase N-terminal" evidence="1">
    <location>
        <begin position="50"/>
        <end position="676"/>
    </location>
</feature>
<evidence type="ECO:0000313" key="3">
    <source>
        <dbReference type="EMBL" id="MFD1321100.1"/>
    </source>
</evidence>
<evidence type="ECO:0000259" key="2">
    <source>
        <dbReference type="Pfam" id="PF14028"/>
    </source>
</evidence>
<dbReference type="InterPro" id="IPR006827">
    <property type="entry name" value="Lant_deHydtase_N"/>
</dbReference>
<comment type="caution">
    <text evidence="3">The sequence shown here is derived from an EMBL/GenBank/DDBJ whole genome shotgun (WGS) entry which is preliminary data.</text>
</comment>
<dbReference type="InterPro" id="IPR023809">
    <property type="entry name" value="Thiopep_bacteriocin_synth_dom"/>
</dbReference>
<sequence length="1002" mass="109981">MAPLYRHREVGLLRAAAMSISDIPGWWPNPDDMQDSRNWLDHIWGSPTGFADAVRQASPDLADAIDDIRTHGSLRPKQIRRATLSTIRYAMRATGRSTPFGRFAGVASASLGSTARVRWSTGHRVVARADASWVADLIDRFEVDPELLARLDVTCSDLAERRGDRLELPKGPTRVSIRHTAAVQTVQAATSSAIRVDVLVDKLNQDFPGGGRAAAHAMVASLVQQGFLITCLRATMTDPDPLGHLVDRLRDTHASSIPALAPLVNDVETIHRDLSSGQAQALAPRMRALSPAGRTPLAEDLRLDCAIRVPRHVGQEVAEAASVLLRLTRRPTGEPAWLRYFAAFVARYGTGTLVPVTEVVDTAAGLGYPASYPESVFAVSAETVMDRDEQLLRLAWQALADNQQEIVLTADTIRALTGDSPFDERHIPPHVEVATRIHAASRADLEQGDYTLTISPARAVGTLTGRFTHLVGDDSLTRVFRTVPTIIDGALLAQMSFPPIYPHAQNVSRVPAHLPHVLTLGEHRHRDAHTINIDDLAVTATRNRLHLVSTSRQQVVEPQVFTGLALEKQPPPLARFLAHLARGSSPGWHEFDWGSAARRLPFLPRVRYGRTIISPASWRLSAIDLPPEAADDDQWRQALDRWRHRWSCPETVELRDNDRSMSLRLTFTEPAHVAVLRAHLRRRSEALFVDAVPEGDLGWIGGHVHELVLPLVRSGPPAPNPLTGPLPRLTNGSHGQLPGAAPSRWLNVRLHAHPNRLDAIIVGHLPELLTAIGHDTPHWFIRYRSLTETDHLRLRIRTTSPDHYATCISAVGDWAQRLRATGTAGDLAIDTYHPEVGRYGHGPAMLAAEEVFVADSRVAAVGLRHLPPAAVSPTALCAANMLDIARGLLGDDDALRWLIDQPAPVAPVADRAVFEEAIALVQRDSTAWPPDVAVARQARAAALATYRRHLPDRSIDPVLESLLHMHHNRATGVDPDGEAVCRRLARQLALSHQARQQVEADR</sequence>
<organism evidence="3 4">
    <name type="scientific">Micromonospora sonneratiae</name>
    <dbReference type="NCBI Taxonomy" id="1184706"/>
    <lineage>
        <taxon>Bacteria</taxon>
        <taxon>Bacillati</taxon>
        <taxon>Actinomycetota</taxon>
        <taxon>Actinomycetes</taxon>
        <taxon>Micromonosporales</taxon>
        <taxon>Micromonosporaceae</taxon>
        <taxon>Micromonospora</taxon>
    </lineage>
</organism>
<evidence type="ECO:0000259" key="1">
    <source>
        <dbReference type="Pfam" id="PF04738"/>
    </source>
</evidence>
<dbReference type="Pfam" id="PF14028">
    <property type="entry name" value="Lant_dehydr_C"/>
    <property type="match status" value="1"/>
</dbReference>
<proteinExistence type="predicted"/>